<dbReference type="EMBL" id="CAKOGP040001446">
    <property type="protein sequence ID" value="CAJ1945554.1"/>
    <property type="molecule type" value="Genomic_DNA"/>
</dbReference>
<gene>
    <name evidence="2" type="ORF">CYCCA115_LOCUS9698</name>
</gene>
<dbReference type="Proteomes" id="UP001295423">
    <property type="component" value="Unassembled WGS sequence"/>
</dbReference>
<reference evidence="2" key="1">
    <citation type="submission" date="2023-08" db="EMBL/GenBank/DDBJ databases">
        <authorList>
            <person name="Audoor S."/>
            <person name="Bilcke G."/>
        </authorList>
    </citation>
    <scope>NUCLEOTIDE SEQUENCE</scope>
</reference>
<evidence type="ECO:0000313" key="2">
    <source>
        <dbReference type="EMBL" id="CAJ1945554.1"/>
    </source>
</evidence>
<feature type="region of interest" description="Disordered" evidence="1">
    <location>
        <begin position="77"/>
        <end position="98"/>
    </location>
</feature>
<organism evidence="2 3">
    <name type="scientific">Cylindrotheca closterium</name>
    <dbReference type="NCBI Taxonomy" id="2856"/>
    <lineage>
        <taxon>Eukaryota</taxon>
        <taxon>Sar</taxon>
        <taxon>Stramenopiles</taxon>
        <taxon>Ochrophyta</taxon>
        <taxon>Bacillariophyta</taxon>
        <taxon>Bacillariophyceae</taxon>
        <taxon>Bacillariophycidae</taxon>
        <taxon>Bacillariales</taxon>
        <taxon>Bacillariaceae</taxon>
        <taxon>Cylindrotheca</taxon>
    </lineage>
</organism>
<feature type="compositionally biased region" description="Basic and acidic residues" evidence="1">
    <location>
        <begin position="87"/>
        <end position="98"/>
    </location>
</feature>
<keyword evidence="3" id="KW-1185">Reference proteome</keyword>
<name>A0AAD2CTG8_9STRA</name>
<comment type="caution">
    <text evidence="2">The sequence shown here is derived from an EMBL/GenBank/DDBJ whole genome shotgun (WGS) entry which is preliminary data.</text>
</comment>
<sequence length="98" mass="11125">MYQTYIVRGDEILRLPTNENIPDVDLIDRVVISTDDMTIGRITVQQDKSTLAVDYVNGSREATAVGSRMGFCYRANVSEEEEEEDEAKSGTKRRYEEA</sequence>
<dbReference type="AlphaFoldDB" id="A0AAD2CTG8"/>
<proteinExistence type="predicted"/>
<evidence type="ECO:0000256" key="1">
    <source>
        <dbReference type="SAM" id="MobiDB-lite"/>
    </source>
</evidence>
<protein>
    <submittedName>
        <fullName evidence="2">Uncharacterized protein</fullName>
    </submittedName>
</protein>
<accession>A0AAD2CTG8</accession>
<evidence type="ECO:0000313" key="3">
    <source>
        <dbReference type="Proteomes" id="UP001295423"/>
    </source>
</evidence>